<keyword evidence="5 6" id="KW-0472">Membrane</keyword>
<gene>
    <name evidence="7" type="ORF">MSPICULIGERA_LOCUS23711</name>
</gene>
<evidence type="ECO:0000313" key="7">
    <source>
        <dbReference type="EMBL" id="CAJ0585699.1"/>
    </source>
</evidence>
<protein>
    <recommendedName>
        <fullName evidence="9">Transmembrane protein 151B</fullName>
    </recommendedName>
</protein>
<sequence>MAAALEVEHVAKVRRRSFLRVLVRSPYWKCFICTVLIGFCIFYATYCHVEHDAYSGSSAFKYHHGACAQGYNFIPLVFGAILYVVYLTECWHSRARHAKIKRTDLPTAEAYLGMLRESPPIVWWRAVCYHYLRRTRQVTRYRNGDAITATQVYYERVNSHSAGNVFLYDVCGLRDISKQVEGLEKYPVTRIKVAKGFVFACMQAANEFEEQRTRFFNENETKDDYMEVREGMDMLNVEFDDELLCFQSERPPWFLRAWVFWLLSIFLLSWPLRLLAEWRTAFLSFHVTKLFGTNYLSPSSVNYTGPLTRTSTMDSREFEALLRREQYFVVPSYSQAMLMHPGNANVILMAPNRAAGGLFGRDVRGNVDNENVVIRNYGALEEDDVVGDLRTPPRSRSFTFFRGARPSLHRAQPIRLSSATRVARSLSIGGISLSGTGRGQDSYAWPMESDVDNVPLLPNEPPPPYEMALRMCAPLYERIRRSFSARLNSITHLTPSSSKDLPPDQP</sequence>
<evidence type="ECO:0008006" key="9">
    <source>
        <dbReference type="Google" id="ProtNLM"/>
    </source>
</evidence>
<comment type="similarity">
    <text evidence="2">Belongs to the TMEM151 family.</text>
</comment>
<dbReference type="PANTHER" id="PTHR31893">
    <property type="entry name" value="TRANSMEMBRANE PROTEIN 151 HOMOLOG"/>
    <property type="match status" value="1"/>
</dbReference>
<evidence type="ECO:0000256" key="3">
    <source>
        <dbReference type="ARBA" id="ARBA00022692"/>
    </source>
</evidence>
<feature type="non-terminal residue" evidence="7">
    <location>
        <position position="506"/>
    </location>
</feature>
<evidence type="ECO:0000313" key="8">
    <source>
        <dbReference type="Proteomes" id="UP001177023"/>
    </source>
</evidence>
<keyword evidence="3 6" id="KW-0812">Transmembrane</keyword>
<keyword evidence="4 6" id="KW-1133">Transmembrane helix</keyword>
<evidence type="ECO:0000256" key="6">
    <source>
        <dbReference type="SAM" id="Phobius"/>
    </source>
</evidence>
<evidence type="ECO:0000256" key="5">
    <source>
        <dbReference type="ARBA" id="ARBA00023136"/>
    </source>
</evidence>
<accession>A0AA36DDE5</accession>
<reference evidence="7" key="1">
    <citation type="submission" date="2023-06" db="EMBL/GenBank/DDBJ databases">
        <authorList>
            <person name="Delattre M."/>
        </authorList>
    </citation>
    <scope>NUCLEOTIDE SEQUENCE</scope>
    <source>
        <strain evidence="7">AF72</strain>
    </source>
</reference>
<dbReference type="AlphaFoldDB" id="A0AA36DDE5"/>
<feature type="transmembrane region" description="Helical" evidence="6">
    <location>
        <begin position="26"/>
        <end position="46"/>
    </location>
</feature>
<comment type="caution">
    <text evidence="7">The sequence shown here is derived from an EMBL/GenBank/DDBJ whole genome shotgun (WGS) entry which is preliminary data.</text>
</comment>
<organism evidence="7 8">
    <name type="scientific">Mesorhabditis spiculigera</name>
    <dbReference type="NCBI Taxonomy" id="96644"/>
    <lineage>
        <taxon>Eukaryota</taxon>
        <taxon>Metazoa</taxon>
        <taxon>Ecdysozoa</taxon>
        <taxon>Nematoda</taxon>
        <taxon>Chromadorea</taxon>
        <taxon>Rhabditida</taxon>
        <taxon>Rhabditina</taxon>
        <taxon>Rhabditomorpha</taxon>
        <taxon>Rhabditoidea</taxon>
        <taxon>Rhabditidae</taxon>
        <taxon>Mesorhabditinae</taxon>
        <taxon>Mesorhabditis</taxon>
    </lineage>
</organism>
<dbReference type="GO" id="GO:0016020">
    <property type="term" value="C:membrane"/>
    <property type="evidence" value="ECO:0007669"/>
    <property type="project" value="UniProtKB-SubCell"/>
</dbReference>
<feature type="transmembrane region" description="Helical" evidence="6">
    <location>
        <begin position="73"/>
        <end position="92"/>
    </location>
</feature>
<dbReference type="Pfam" id="PF14857">
    <property type="entry name" value="TMEM151"/>
    <property type="match status" value="1"/>
</dbReference>
<comment type="subcellular location">
    <subcellularLocation>
        <location evidence="1">Membrane</location>
        <topology evidence="1">Multi-pass membrane protein</topology>
    </subcellularLocation>
</comment>
<evidence type="ECO:0000256" key="1">
    <source>
        <dbReference type="ARBA" id="ARBA00004141"/>
    </source>
</evidence>
<dbReference type="PANTHER" id="PTHR31893:SF5">
    <property type="entry name" value="TRANSMEMBRANE PROTEIN 151 HOMOLOG"/>
    <property type="match status" value="1"/>
</dbReference>
<proteinExistence type="inferred from homology"/>
<evidence type="ECO:0000256" key="2">
    <source>
        <dbReference type="ARBA" id="ARBA00009583"/>
    </source>
</evidence>
<name>A0AA36DDE5_9BILA</name>
<evidence type="ECO:0000256" key="4">
    <source>
        <dbReference type="ARBA" id="ARBA00022989"/>
    </source>
</evidence>
<dbReference type="Proteomes" id="UP001177023">
    <property type="component" value="Unassembled WGS sequence"/>
</dbReference>
<feature type="transmembrane region" description="Helical" evidence="6">
    <location>
        <begin position="253"/>
        <end position="272"/>
    </location>
</feature>
<dbReference type="EMBL" id="CATQJA010002706">
    <property type="protein sequence ID" value="CAJ0585699.1"/>
    <property type="molecule type" value="Genomic_DNA"/>
</dbReference>
<keyword evidence="8" id="KW-1185">Reference proteome</keyword>
<dbReference type="InterPro" id="IPR026767">
    <property type="entry name" value="Tmem151"/>
</dbReference>